<dbReference type="CDD" id="cd00761">
    <property type="entry name" value="Glyco_tranf_GTA_type"/>
    <property type="match status" value="1"/>
</dbReference>
<dbReference type="InterPro" id="IPR001173">
    <property type="entry name" value="Glyco_trans_2-like"/>
</dbReference>
<evidence type="ECO:0000313" key="3">
    <source>
        <dbReference type="Proteomes" id="UP000095468"/>
    </source>
</evidence>
<keyword evidence="2" id="KW-0808">Transferase</keyword>
<evidence type="ECO:0000259" key="1">
    <source>
        <dbReference type="Pfam" id="PF00535"/>
    </source>
</evidence>
<protein>
    <submittedName>
        <fullName evidence="2">Glycosyl transferase family 2</fullName>
    </submittedName>
</protein>
<name>A0A174FWM9_9ACTN</name>
<accession>A0A174FWM9</accession>
<feature type="domain" description="Glycosyltransferase 2-like" evidence="1">
    <location>
        <begin position="11"/>
        <end position="125"/>
    </location>
</feature>
<reference evidence="2 3" key="1">
    <citation type="submission" date="2015-09" db="EMBL/GenBank/DDBJ databases">
        <authorList>
            <consortium name="Pathogen Informatics"/>
        </authorList>
    </citation>
    <scope>NUCLEOTIDE SEQUENCE [LARGE SCALE GENOMIC DNA]</scope>
    <source>
        <strain evidence="2 3">2789STDY5608823</strain>
    </source>
</reference>
<evidence type="ECO:0000313" key="2">
    <source>
        <dbReference type="EMBL" id="CUO53019.1"/>
    </source>
</evidence>
<organism evidence="2 3">
    <name type="scientific">Collinsella aerofaciens</name>
    <dbReference type="NCBI Taxonomy" id="74426"/>
    <lineage>
        <taxon>Bacteria</taxon>
        <taxon>Bacillati</taxon>
        <taxon>Actinomycetota</taxon>
        <taxon>Coriobacteriia</taxon>
        <taxon>Coriobacteriales</taxon>
        <taxon>Coriobacteriaceae</taxon>
        <taxon>Collinsella</taxon>
    </lineage>
</organism>
<dbReference type="SUPFAM" id="SSF53448">
    <property type="entry name" value="Nucleotide-diphospho-sugar transferases"/>
    <property type="match status" value="1"/>
</dbReference>
<proteinExistence type="predicted"/>
<dbReference type="Pfam" id="PF00535">
    <property type="entry name" value="Glycos_transf_2"/>
    <property type="match status" value="1"/>
</dbReference>
<dbReference type="AlphaFoldDB" id="A0A174FWM9"/>
<gene>
    <name evidence="2" type="ORF">ERS852381_01770</name>
</gene>
<dbReference type="Gene3D" id="3.90.550.10">
    <property type="entry name" value="Spore Coat Polysaccharide Biosynthesis Protein SpsA, Chain A"/>
    <property type="match status" value="1"/>
</dbReference>
<dbReference type="GO" id="GO:0016740">
    <property type="term" value="F:transferase activity"/>
    <property type="evidence" value="ECO:0007669"/>
    <property type="project" value="UniProtKB-KW"/>
</dbReference>
<dbReference type="EMBL" id="CYYP01000019">
    <property type="protein sequence ID" value="CUO53019.1"/>
    <property type="molecule type" value="Genomic_DNA"/>
</dbReference>
<sequence>MVRRGSHPRLSVILVVEGSPSYAMRALESIQNQDLYDLQIVVVCRDAAPGVRHSLQVAADRDIHIDLIDVEDAKRGACLRAGFAVSRGSQIIAMNADEWFAPQALSKMVDIACDTAADIVFPSVSLDRYDAHRECHSRVLDATHISIDGKSSMVAGLPQLILGGLVAQTSGVMYSRPLFEACLSRGKAYRTVEFMAYALSQARFVSGCGDACFHAVAPKLTDAFDPTMYARISDDTRALDELADSLSEADSGGRLKLASQKFYFAGLVACIENLCLSPHGVSSIERSARMRDMLEAPRTRQMVAALKDNHRGLGLLFGPIASAKPARCVMCTHLAAFLNRTGAKTA</sequence>
<dbReference type="InterPro" id="IPR029044">
    <property type="entry name" value="Nucleotide-diphossugar_trans"/>
</dbReference>
<dbReference type="Proteomes" id="UP000095468">
    <property type="component" value="Unassembled WGS sequence"/>
</dbReference>